<evidence type="ECO:0000256" key="1">
    <source>
        <dbReference type="SAM" id="MobiDB-lite"/>
    </source>
</evidence>
<proteinExistence type="predicted"/>
<dbReference type="GeneID" id="29125623"/>
<dbReference type="RefSeq" id="YP_009302815.1">
    <property type="nucleotide sequence ID" value="NC_031247.1"/>
</dbReference>
<evidence type="ECO:0000313" key="2">
    <source>
        <dbReference type="EMBL" id="AMS03693.1"/>
    </source>
</evidence>
<feature type="region of interest" description="Disordered" evidence="1">
    <location>
        <begin position="1"/>
        <end position="21"/>
    </location>
</feature>
<sequence length="119" mass="12974">MHDTDTTPTTGIEIRRPGPEPGRHSFEHFAVHGAFFRSAKLFMFRGAPNAASMRLSRPGTPGRHSVEHFEARGDDYITVGTLLYRAALTAGNGAAHYLQGLGYSRLCAYLLTSLIGGRL</sequence>
<reference evidence="3" key="1">
    <citation type="submission" date="2016-03" db="EMBL/GenBank/DDBJ databases">
        <authorList>
            <person name="Berryman E.N."/>
            <person name="Forrest K.M."/>
            <person name="McHale L."/>
            <person name="Wertz A.T."/>
            <person name="Zhuang Z."/>
            <person name="Kasturiarachi N.S."/>
            <person name="Pressimone C.A."/>
            <person name="Schiebel J.G."/>
            <person name="Furbee E.C."/>
            <person name="Grubb S.R."/>
            <person name="Warner M.H."/>
            <person name="Montgomery M.T."/>
            <person name="Garlena R.A."/>
            <person name="Russell D.A."/>
            <person name="Pope W.H."/>
            <person name="Jacobs-Sera D."/>
            <person name="Hendrix R.W."/>
            <person name="Hatfull G.F."/>
        </authorList>
    </citation>
    <scope>NUCLEOTIDE SEQUENCE [LARGE SCALE GENOMIC DNA]</scope>
</reference>
<dbReference type="EMBL" id="KU963261">
    <property type="protein sequence ID" value="AMS03693.1"/>
    <property type="molecule type" value="Genomic_DNA"/>
</dbReference>
<organism evidence="2 3">
    <name type="scientific">Gordonia phage BetterKatz</name>
    <dbReference type="NCBI Taxonomy" id="1821551"/>
    <lineage>
        <taxon>Viruses</taxon>
        <taxon>Duplodnaviria</taxon>
        <taxon>Heunggongvirae</taxon>
        <taxon>Uroviricota</taxon>
        <taxon>Caudoviricetes</taxon>
        <taxon>Betterkatzvirus</taxon>
        <taxon>Betterkatzvirus betterkatz</taxon>
    </lineage>
</organism>
<keyword evidence="3" id="KW-1185">Reference proteome</keyword>
<dbReference type="KEGG" id="vg:29125623"/>
<accession>A0A142KC60</accession>
<feature type="compositionally biased region" description="Polar residues" evidence="1">
    <location>
        <begin position="1"/>
        <end position="10"/>
    </location>
</feature>
<gene>
    <name evidence="2" type="primary">58</name>
    <name evidence="2" type="ORF">SEA_BETTERKATZ_58</name>
</gene>
<evidence type="ECO:0000313" key="3">
    <source>
        <dbReference type="Proteomes" id="UP000203938"/>
    </source>
</evidence>
<name>A0A142KC60_9CAUD</name>
<dbReference type="Proteomes" id="UP000203938">
    <property type="component" value="Segment"/>
</dbReference>
<protein>
    <submittedName>
        <fullName evidence="2">Uncharacterized protein</fullName>
    </submittedName>
</protein>